<name>A0ABS4EX07_9CLOT</name>
<dbReference type="PROSITE" id="PS51918">
    <property type="entry name" value="RADICAL_SAM"/>
    <property type="match status" value="1"/>
</dbReference>
<dbReference type="InterPro" id="IPR058240">
    <property type="entry name" value="rSAM_sf"/>
</dbReference>
<dbReference type="InterPro" id="IPR039661">
    <property type="entry name" value="ELP3"/>
</dbReference>
<comment type="caution">
    <text evidence="8">The sequence shown here is derived from an EMBL/GenBank/DDBJ whole genome shotgun (WGS) entry which is preliminary data.</text>
</comment>
<dbReference type="SFLD" id="SFLDG01086">
    <property type="entry name" value="elongater_protein-like"/>
    <property type="match status" value="1"/>
</dbReference>
<dbReference type="SFLD" id="SFLDG01082">
    <property type="entry name" value="B12-binding_domain_containing"/>
    <property type="match status" value="1"/>
</dbReference>
<proteinExistence type="predicted"/>
<dbReference type="Pfam" id="PF04055">
    <property type="entry name" value="Radical_SAM"/>
    <property type="match status" value="1"/>
</dbReference>
<evidence type="ECO:0000256" key="5">
    <source>
        <dbReference type="ARBA" id="ARBA00023004"/>
    </source>
</evidence>
<dbReference type="RefSeq" id="WP_209795279.1">
    <property type="nucleotide sequence ID" value="NZ_JAGGJZ010000001.1"/>
</dbReference>
<evidence type="ECO:0000256" key="6">
    <source>
        <dbReference type="ARBA" id="ARBA00023014"/>
    </source>
</evidence>
<evidence type="ECO:0000259" key="7">
    <source>
        <dbReference type="PROSITE" id="PS51918"/>
    </source>
</evidence>
<keyword evidence="5" id="KW-0408">Iron</keyword>
<dbReference type="SUPFAM" id="SSF102114">
    <property type="entry name" value="Radical SAM enzymes"/>
    <property type="match status" value="1"/>
</dbReference>
<dbReference type="InterPro" id="IPR006638">
    <property type="entry name" value="Elp3/MiaA/NifB-like_rSAM"/>
</dbReference>
<dbReference type="InterPro" id="IPR032432">
    <property type="entry name" value="Radical_SAM_C"/>
</dbReference>
<keyword evidence="4" id="KW-0479">Metal-binding</keyword>
<evidence type="ECO:0000256" key="4">
    <source>
        <dbReference type="ARBA" id="ARBA00022723"/>
    </source>
</evidence>
<evidence type="ECO:0000256" key="3">
    <source>
        <dbReference type="ARBA" id="ARBA00022691"/>
    </source>
</evidence>
<keyword evidence="3" id="KW-0949">S-adenosyl-L-methionine</keyword>
<comment type="cofactor">
    <cofactor evidence="1">
        <name>[4Fe-4S] cluster</name>
        <dbReference type="ChEBI" id="CHEBI:49883"/>
    </cofactor>
</comment>
<protein>
    <submittedName>
        <fullName evidence="8">Radical SAM enzyme (TIGR01210 family)</fullName>
    </submittedName>
</protein>
<dbReference type="InterPro" id="IPR023404">
    <property type="entry name" value="rSAM_horseshoe"/>
</dbReference>
<keyword evidence="6" id="KW-0411">Iron-sulfur</keyword>
<dbReference type="CDD" id="cd01335">
    <property type="entry name" value="Radical_SAM"/>
    <property type="match status" value="1"/>
</dbReference>
<sequence length="341" mass="39062">MSKEHYIIPIFVPHEGCPHNCVFCNQDRITGVKDRVDAEKVKNIIEEYYETIENKDAIIEVSFFGGTFTAIREEKQRELLKVAKAYKDRGIVKKIRMSTRPDYINDYILSYLKEYSVDIIELGIQSLDDEVLVAAGRGHTVLDAINASRLIKEYGITLGHQLMPGLPKSNPEKDIKSAMDSLKMEPDIVRIYPSLVIKDTPMEKMYLRGDYTPYTLEKAVEVSKEIYSIFNEARVNVIRIGLQPTDTINTGKDIVDGPFHPAFRELVESSLIIDKIRDEISKDEVCTILINNKDLSKLYANKKIYFNKLKDAGYNLKVKVEDNINRGTIIIKGKYEKKIMI</sequence>
<evidence type="ECO:0000256" key="2">
    <source>
        <dbReference type="ARBA" id="ARBA00022485"/>
    </source>
</evidence>
<reference evidence="8 9" key="1">
    <citation type="submission" date="2021-03" db="EMBL/GenBank/DDBJ databases">
        <title>Genomic Encyclopedia of Type Strains, Phase IV (KMG-IV): sequencing the most valuable type-strain genomes for metagenomic binning, comparative biology and taxonomic classification.</title>
        <authorList>
            <person name="Goeker M."/>
        </authorList>
    </citation>
    <scope>NUCLEOTIDE SEQUENCE [LARGE SCALE GENOMIC DNA]</scope>
    <source>
        <strain evidence="8 9">DSM 3984</strain>
    </source>
</reference>
<evidence type="ECO:0000256" key="1">
    <source>
        <dbReference type="ARBA" id="ARBA00001966"/>
    </source>
</evidence>
<dbReference type="PANTHER" id="PTHR11135">
    <property type="entry name" value="HISTONE ACETYLTRANSFERASE-RELATED"/>
    <property type="match status" value="1"/>
</dbReference>
<evidence type="ECO:0000313" key="8">
    <source>
        <dbReference type="EMBL" id="MBP1888540.1"/>
    </source>
</evidence>
<dbReference type="Pfam" id="PF16199">
    <property type="entry name" value="Radical_SAM_C"/>
    <property type="match status" value="1"/>
</dbReference>
<dbReference type="Proteomes" id="UP000783390">
    <property type="component" value="Unassembled WGS sequence"/>
</dbReference>
<feature type="domain" description="Radical SAM core" evidence="7">
    <location>
        <begin position="1"/>
        <end position="230"/>
    </location>
</feature>
<dbReference type="PANTHER" id="PTHR11135:SF0">
    <property type="entry name" value="ELONGATOR COMPLEX PROTEIN 3"/>
    <property type="match status" value="1"/>
</dbReference>
<organism evidence="8 9">
    <name type="scientific">Clostridium moniliforme</name>
    <dbReference type="NCBI Taxonomy" id="39489"/>
    <lineage>
        <taxon>Bacteria</taxon>
        <taxon>Bacillati</taxon>
        <taxon>Bacillota</taxon>
        <taxon>Clostridia</taxon>
        <taxon>Eubacteriales</taxon>
        <taxon>Clostridiaceae</taxon>
        <taxon>Clostridium</taxon>
    </lineage>
</organism>
<dbReference type="Gene3D" id="3.80.30.20">
    <property type="entry name" value="tm_1862 like domain"/>
    <property type="match status" value="1"/>
</dbReference>
<dbReference type="EMBL" id="JAGGJZ010000001">
    <property type="protein sequence ID" value="MBP1888540.1"/>
    <property type="molecule type" value="Genomic_DNA"/>
</dbReference>
<dbReference type="SFLD" id="SFLDS00029">
    <property type="entry name" value="Radical_SAM"/>
    <property type="match status" value="1"/>
</dbReference>
<gene>
    <name evidence="8" type="ORF">J2Z53_000119</name>
</gene>
<evidence type="ECO:0000313" key="9">
    <source>
        <dbReference type="Proteomes" id="UP000783390"/>
    </source>
</evidence>
<keyword evidence="9" id="KW-1185">Reference proteome</keyword>
<dbReference type="SMART" id="SM00729">
    <property type="entry name" value="Elp3"/>
    <property type="match status" value="1"/>
</dbReference>
<accession>A0ABS4EX07</accession>
<dbReference type="InterPro" id="IPR007197">
    <property type="entry name" value="rSAM"/>
</dbReference>
<keyword evidence="2" id="KW-0004">4Fe-4S</keyword>